<evidence type="ECO:0000259" key="1">
    <source>
        <dbReference type="PROSITE" id="PS50853"/>
    </source>
</evidence>
<keyword evidence="3" id="KW-1185">Reference proteome</keyword>
<dbReference type="Proteomes" id="UP001151699">
    <property type="component" value="Unassembled WGS sequence"/>
</dbReference>
<dbReference type="Gene3D" id="2.60.40.10">
    <property type="entry name" value="Immunoglobulins"/>
    <property type="match status" value="2"/>
</dbReference>
<accession>A0A9Q0MLM2</accession>
<protein>
    <submittedName>
        <fullName evidence="2">Insulin receptor</fullName>
    </submittedName>
</protein>
<feature type="domain" description="Fibronectin type-III" evidence="1">
    <location>
        <begin position="156"/>
        <end position="254"/>
    </location>
</feature>
<dbReference type="PROSITE" id="PS50853">
    <property type="entry name" value="FN3"/>
    <property type="match status" value="1"/>
</dbReference>
<dbReference type="CDD" id="cd00063">
    <property type="entry name" value="FN3"/>
    <property type="match status" value="1"/>
</dbReference>
<dbReference type="OrthoDB" id="5809444at2759"/>
<keyword evidence="2" id="KW-0675">Receptor</keyword>
<gene>
    <name evidence="2" type="primary">INSR</name>
    <name evidence="2" type="ORF">Bhyg_17861</name>
</gene>
<evidence type="ECO:0000313" key="2">
    <source>
        <dbReference type="EMBL" id="KAJ6633575.1"/>
    </source>
</evidence>
<organism evidence="2 3">
    <name type="scientific">Pseudolycoriella hygida</name>
    <dbReference type="NCBI Taxonomy" id="35572"/>
    <lineage>
        <taxon>Eukaryota</taxon>
        <taxon>Metazoa</taxon>
        <taxon>Ecdysozoa</taxon>
        <taxon>Arthropoda</taxon>
        <taxon>Hexapoda</taxon>
        <taxon>Insecta</taxon>
        <taxon>Pterygota</taxon>
        <taxon>Neoptera</taxon>
        <taxon>Endopterygota</taxon>
        <taxon>Diptera</taxon>
        <taxon>Nematocera</taxon>
        <taxon>Sciaroidea</taxon>
        <taxon>Sciaridae</taxon>
        <taxon>Pseudolycoriella</taxon>
    </lineage>
</organism>
<dbReference type="InterPro" id="IPR013783">
    <property type="entry name" value="Ig-like_fold"/>
</dbReference>
<dbReference type="AlphaFoldDB" id="A0A9Q0MLM2"/>
<comment type="caution">
    <text evidence="2">The sequence shown here is derived from an EMBL/GenBank/DDBJ whole genome shotgun (WGS) entry which is preliminary data.</text>
</comment>
<dbReference type="InterPro" id="IPR036116">
    <property type="entry name" value="FN3_sf"/>
</dbReference>
<reference evidence="2" key="1">
    <citation type="submission" date="2022-07" db="EMBL/GenBank/DDBJ databases">
        <authorList>
            <person name="Trinca V."/>
            <person name="Uliana J.V.C."/>
            <person name="Torres T.T."/>
            <person name="Ward R.J."/>
            <person name="Monesi N."/>
        </authorList>
    </citation>
    <scope>NUCLEOTIDE SEQUENCE</scope>
    <source>
        <strain evidence="2">HSMRA1968</strain>
        <tissue evidence="2">Whole embryos</tissue>
    </source>
</reference>
<dbReference type="Pfam" id="PF00041">
    <property type="entry name" value="fn3"/>
    <property type="match status" value="1"/>
</dbReference>
<proteinExistence type="predicted"/>
<evidence type="ECO:0000313" key="3">
    <source>
        <dbReference type="Proteomes" id="UP001151699"/>
    </source>
</evidence>
<dbReference type="SUPFAM" id="SSF49265">
    <property type="entry name" value="Fibronectin type III"/>
    <property type="match status" value="1"/>
</dbReference>
<dbReference type="EMBL" id="WJQU01001886">
    <property type="protein sequence ID" value="KAJ6633575.1"/>
    <property type="molecule type" value="Genomic_DNA"/>
</dbReference>
<dbReference type="InterPro" id="IPR003961">
    <property type="entry name" value="FN3_dom"/>
</dbReference>
<sequence>MQGENSDIVEQRIDFENEIGNIVYVKRIITGTGGERKDRRRRTIESAGNYSTDIFLVSSFDQGSRRSVVRKNSENNFFNSELKDGYYVTFSNEMNASVHTFTLDKLRHFSMYLITVQACRDSSDTNFNVDEYCSNVVVKSRRTEKRVDADNIEALTYQKVSNSKSNMSSMKLKWEEPKNPNGLILKYAVIYKQVGLEYAFPIEQCVTRHMHANLSGEIPLLLLPKGNYSISVRATSLAGNGKRSSPIYFVSNGSYFNFNKIQPIQIVAMSVLLCISSLRK</sequence>
<name>A0A9Q0MLM2_9DIPT</name>